<evidence type="ECO:0000256" key="1">
    <source>
        <dbReference type="SAM" id="Phobius"/>
    </source>
</evidence>
<keyword evidence="3" id="KW-1185">Reference proteome</keyword>
<keyword evidence="1" id="KW-0812">Transmembrane</keyword>
<reference evidence="2 3" key="1">
    <citation type="journal article" date="2022" name="bioRxiv">
        <title>Genomics of Preaxostyla Flagellates Illuminates Evolutionary Transitions and the Path Towards Mitochondrial Loss.</title>
        <authorList>
            <person name="Novak L.V.F."/>
            <person name="Treitli S.C."/>
            <person name="Pyrih J."/>
            <person name="Halakuc P."/>
            <person name="Pipaliya S.V."/>
            <person name="Vacek V."/>
            <person name="Brzon O."/>
            <person name="Soukal P."/>
            <person name="Eme L."/>
            <person name="Dacks J.B."/>
            <person name="Karnkowska A."/>
            <person name="Elias M."/>
            <person name="Hampl V."/>
        </authorList>
    </citation>
    <scope>NUCLEOTIDE SEQUENCE [LARGE SCALE GENOMIC DNA]</scope>
    <source>
        <strain evidence="2">NAU3</strain>
        <tissue evidence="2">Gut</tissue>
    </source>
</reference>
<organism evidence="2 3">
    <name type="scientific">Blattamonas nauphoetae</name>
    <dbReference type="NCBI Taxonomy" id="2049346"/>
    <lineage>
        <taxon>Eukaryota</taxon>
        <taxon>Metamonada</taxon>
        <taxon>Preaxostyla</taxon>
        <taxon>Oxymonadida</taxon>
        <taxon>Blattamonas</taxon>
    </lineage>
</organism>
<evidence type="ECO:0000313" key="3">
    <source>
        <dbReference type="Proteomes" id="UP001281761"/>
    </source>
</evidence>
<comment type="caution">
    <text evidence="2">The sequence shown here is derived from an EMBL/GenBank/DDBJ whole genome shotgun (WGS) entry which is preliminary data.</text>
</comment>
<evidence type="ECO:0000313" key="2">
    <source>
        <dbReference type="EMBL" id="KAK2939989.1"/>
    </source>
</evidence>
<keyword evidence="1" id="KW-1133">Transmembrane helix</keyword>
<feature type="transmembrane region" description="Helical" evidence="1">
    <location>
        <begin position="352"/>
        <end position="374"/>
    </location>
</feature>
<dbReference type="Proteomes" id="UP001281761">
    <property type="component" value="Unassembled WGS sequence"/>
</dbReference>
<protein>
    <recommendedName>
        <fullName evidence="4">Protein kinase domain-containing protein</fullName>
    </recommendedName>
</protein>
<proteinExistence type="predicted"/>
<gene>
    <name evidence="2" type="ORF">BLNAU_25098</name>
</gene>
<accession>A0ABQ9WKJ3</accession>
<name>A0ABQ9WKJ3_9EUKA</name>
<dbReference type="EMBL" id="JARBJD010000779">
    <property type="protein sequence ID" value="KAK2939989.1"/>
    <property type="molecule type" value="Genomic_DNA"/>
</dbReference>
<evidence type="ECO:0008006" key="4">
    <source>
        <dbReference type="Google" id="ProtNLM"/>
    </source>
</evidence>
<sequence length="598" mass="65360">MVDSGEHVEIDGVSIIVGVDCSSTVLSCMSSKIVLDTVVFSSGGDTSSLINTTLMCGWRRKCWTILVVVASEWSIVGWEVAVGEERFSADERSVAEYGEDLIILSCSFGGVSTSLNENQVNEDDDTDNLCSWETGLIKINDTPTMIEQTRFSHLPQGALHVNGSVVSLFNTVFIANSANDATFPSMSRNMRCLSGEVEIENEKSGNEESESLWISSEDCVVKKGSGVTVAGLFVPWLDVSLTRSVMHKNKSVSIDLVGSMLIPCSLFLLICEVGSSSSLEGFRVELTPTLFGWTNESSISVSLSSSELAQLNPKFGWNGTLVFGDGFQTSWFVVKASESDERKALMKQAMKWMIPLIAGCVVALLVILIVVVILRRRSSKSKEKELLLKQDQTEMNDLPPDKIEFVDDMLNPHLTTPVAAVSDAPFEHADQSEQNPKQQQTFNLPLEISKVEPVGIERKDTLYNRLHSSNKKPIVKFMTAQQIVQALPIHAAIARTHHPCSITDSGSCVDAAECGNGAEKQGKATAETGEPTKEFDARRAVVFSLGLVLFEIETGAVPHGEIDALNASRQMKSGILPRMELVKDCELKELIDPPQTRF</sequence>
<keyword evidence="1" id="KW-0472">Membrane</keyword>